<sequence>MDYILPTFKFVCVTFATLAVGTGARGVVNPVGFSRSFGLALESTKGNETNDTNADARRNTAASRADQQYRRLAESYASLMAVRQLGTGLTLLTFAYQGKWTEAATILVIIGIIVAGTDGFFLACAGSKSNGRFHAIPGAGISALAAGAIYVGA</sequence>
<feature type="transmembrane region" description="Helical" evidence="1">
    <location>
        <begin position="135"/>
        <end position="152"/>
    </location>
</feature>
<dbReference type="OrthoDB" id="5594884at2759"/>
<dbReference type="AlphaFoldDB" id="A0A1V8T7K1"/>
<keyword evidence="1" id="KW-0812">Transmembrane</keyword>
<keyword evidence="1" id="KW-1133">Transmembrane helix</keyword>
<feature type="transmembrane region" description="Helical" evidence="1">
    <location>
        <begin position="103"/>
        <end position="123"/>
    </location>
</feature>
<dbReference type="Pfam" id="PF14087">
    <property type="entry name" value="DUF4267"/>
    <property type="match status" value="1"/>
</dbReference>
<evidence type="ECO:0000256" key="2">
    <source>
        <dbReference type="SAM" id="SignalP"/>
    </source>
</evidence>
<keyword evidence="1" id="KW-0472">Membrane</keyword>
<gene>
    <name evidence="3" type="ORF">B0A48_07084</name>
</gene>
<dbReference type="InParanoid" id="A0A1V8T7K1"/>
<accession>A0A1V8T7K1</accession>
<reference evidence="4" key="1">
    <citation type="submission" date="2017-03" db="EMBL/GenBank/DDBJ databases">
        <title>Genomes of endolithic fungi from Antarctica.</title>
        <authorList>
            <person name="Coleine C."/>
            <person name="Masonjones S."/>
            <person name="Stajich J.E."/>
        </authorList>
    </citation>
    <scope>NUCLEOTIDE SEQUENCE [LARGE SCALE GENOMIC DNA]</scope>
    <source>
        <strain evidence="4">CCFEE 5527</strain>
    </source>
</reference>
<dbReference type="Proteomes" id="UP000192596">
    <property type="component" value="Unassembled WGS sequence"/>
</dbReference>
<evidence type="ECO:0000313" key="4">
    <source>
        <dbReference type="Proteomes" id="UP000192596"/>
    </source>
</evidence>
<proteinExistence type="predicted"/>
<name>A0A1V8T7K1_9PEZI</name>
<protein>
    <submittedName>
        <fullName evidence="3">Uncharacterized protein</fullName>
    </submittedName>
</protein>
<keyword evidence="2" id="KW-0732">Signal</keyword>
<feature type="signal peptide" evidence="2">
    <location>
        <begin position="1"/>
        <end position="24"/>
    </location>
</feature>
<dbReference type="InterPro" id="IPR025363">
    <property type="entry name" value="DUF4267"/>
</dbReference>
<keyword evidence="4" id="KW-1185">Reference proteome</keyword>
<comment type="caution">
    <text evidence="3">The sequence shown here is derived from an EMBL/GenBank/DDBJ whole genome shotgun (WGS) entry which is preliminary data.</text>
</comment>
<dbReference type="EMBL" id="NAJO01000014">
    <property type="protein sequence ID" value="OQO07387.1"/>
    <property type="molecule type" value="Genomic_DNA"/>
</dbReference>
<feature type="chain" id="PRO_5012573903" evidence="2">
    <location>
        <begin position="25"/>
        <end position="153"/>
    </location>
</feature>
<evidence type="ECO:0000256" key="1">
    <source>
        <dbReference type="SAM" id="Phobius"/>
    </source>
</evidence>
<organism evidence="3 4">
    <name type="scientific">Cryoendolithus antarcticus</name>
    <dbReference type="NCBI Taxonomy" id="1507870"/>
    <lineage>
        <taxon>Eukaryota</taxon>
        <taxon>Fungi</taxon>
        <taxon>Dikarya</taxon>
        <taxon>Ascomycota</taxon>
        <taxon>Pezizomycotina</taxon>
        <taxon>Dothideomycetes</taxon>
        <taxon>Dothideomycetidae</taxon>
        <taxon>Cladosporiales</taxon>
        <taxon>Cladosporiaceae</taxon>
        <taxon>Cryoendolithus</taxon>
    </lineage>
</organism>
<evidence type="ECO:0000313" key="3">
    <source>
        <dbReference type="EMBL" id="OQO07387.1"/>
    </source>
</evidence>